<evidence type="ECO:0000256" key="2">
    <source>
        <dbReference type="ARBA" id="ARBA00022448"/>
    </source>
</evidence>
<dbReference type="PANTHER" id="PTHR12542">
    <property type="entry name" value="EXOCYST COMPLEX PROTEIN EXO70"/>
    <property type="match status" value="1"/>
</dbReference>
<comment type="similarity">
    <text evidence="1 4">Belongs to the EXO70 family.</text>
</comment>
<dbReference type="Gene3D" id="1.20.1310.30">
    <property type="match status" value="1"/>
</dbReference>
<evidence type="ECO:0000256" key="4">
    <source>
        <dbReference type="RuleBase" id="RU365026"/>
    </source>
</evidence>
<keyword evidence="2 4" id="KW-0813">Transport</keyword>
<dbReference type="GO" id="GO:0005935">
    <property type="term" value="C:cellular bud neck"/>
    <property type="evidence" value="ECO:0007669"/>
    <property type="project" value="UniProtKB-SubCell"/>
</dbReference>
<reference evidence="7" key="1">
    <citation type="submission" date="2023-07" db="EMBL/GenBank/DDBJ databases">
        <title>A draft genome of Kazachstania heterogenica Y-27499.</title>
        <authorList>
            <person name="Donic C."/>
            <person name="Kralova J.S."/>
            <person name="Fidel L."/>
            <person name="Ben-Dor S."/>
            <person name="Jung S."/>
        </authorList>
    </citation>
    <scope>NUCLEOTIDE SEQUENCE [LARGE SCALE GENOMIC DNA]</scope>
    <source>
        <strain evidence="7">Y27499</strain>
    </source>
</reference>
<name>A0AAN7WNA2_9SACH</name>
<dbReference type="InterPro" id="IPR004140">
    <property type="entry name" value="Exo70"/>
</dbReference>
<dbReference type="Gene3D" id="1.20.58.1150">
    <property type="match status" value="1"/>
</dbReference>
<feature type="domain" description="Exocyst complex subunit Exo70 C-terminal" evidence="5">
    <location>
        <begin position="235"/>
        <end position="613"/>
    </location>
</feature>
<organism evidence="6 7">
    <name type="scientific">Arxiozyma heterogenica</name>
    <dbReference type="NCBI Taxonomy" id="278026"/>
    <lineage>
        <taxon>Eukaryota</taxon>
        <taxon>Fungi</taxon>
        <taxon>Dikarya</taxon>
        <taxon>Ascomycota</taxon>
        <taxon>Saccharomycotina</taxon>
        <taxon>Saccharomycetes</taxon>
        <taxon>Saccharomycetales</taxon>
        <taxon>Saccharomycetaceae</taxon>
        <taxon>Arxiozyma</taxon>
    </lineage>
</organism>
<dbReference type="Gene3D" id="1.10.357.60">
    <property type="match status" value="1"/>
</dbReference>
<evidence type="ECO:0000259" key="5">
    <source>
        <dbReference type="Pfam" id="PF03081"/>
    </source>
</evidence>
<comment type="subcellular location">
    <subcellularLocation>
        <location evidence="4">Bud</location>
    </subcellularLocation>
    <subcellularLocation>
        <location evidence="4">Bud neck</location>
    </subcellularLocation>
</comment>
<dbReference type="GO" id="GO:0000145">
    <property type="term" value="C:exocyst"/>
    <property type="evidence" value="ECO:0007669"/>
    <property type="project" value="InterPro"/>
</dbReference>
<dbReference type="PANTHER" id="PTHR12542:SF41">
    <property type="entry name" value="EXOCYST COMPLEX COMPONENT 7"/>
    <property type="match status" value="1"/>
</dbReference>
<dbReference type="InterPro" id="IPR046364">
    <property type="entry name" value="Exo70_C"/>
</dbReference>
<sequence length="617" mass="70853">MMIVDIDEADIVVLSQNLEKCNRLASSIDQSLRNISQTSGQSSKLFAPILSRNSMLITLQRNIESTLNTVASVKDLANEASKYEIILKKGIKEIGLKQYTQMIHRVDDMLEDISTNNEQNAEFRGILTHLKSLIVQSENELRSYFILILNSIPDFDPQINIEKKIPFPYYEDEQLTEMSWILDYFYNNNNEGKEPLIENTLIKHRSAKIIKSMAFLEPFVKKITDNKNAPYEQGSNGILNYTEALVGFIVSEQGLIDDLYSQSIDLKQSILSRILTPVINSYSKLVLANIDAVESNKENIGLYSFELVESVQRIIRTLRFDQKLQRNDNLSVCLKQIHQLAKSLFKDTIQQIQNKVNSLNKIPNDNGVADSTVAAVSVLRRFGKYKQGCLKAVAGMTRDEWLVVHLQDKEATYVKGSLDINFSNVALLSCFFSDCIDILVVLLEKRAQHILVDTEGGSSNKYKQRIGFFILSNMTMIEEILERSELQSILGAEGKIRLDKLKKRYIGYMIEDWRSLTINLMDSIHIDSTGKKLKDKEQIKEKFRKFNEGFETLVSTTSQFRLNSQDLKRTLQNEILSLILPMYQRFYGRYKDSFKNPRKHIKYTPDELADAINHMIK</sequence>
<keyword evidence="3 4" id="KW-0268">Exocytosis</keyword>
<evidence type="ECO:0000256" key="1">
    <source>
        <dbReference type="ARBA" id="ARBA00006756"/>
    </source>
</evidence>
<dbReference type="InterPro" id="IPR016159">
    <property type="entry name" value="Cullin_repeat-like_dom_sf"/>
</dbReference>
<proteinExistence type="inferred from homology"/>
<dbReference type="Pfam" id="PF03081">
    <property type="entry name" value="Exo70_C"/>
    <property type="match status" value="1"/>
</dbReference>
<dbReference type="GO" id="GO:0005546">
    <property type="term" value="F:phosphatidylinositol-4,5-bisphosphate binding"/>
    <property type="evidence" value="ECO:0007669"/>
    <property type="project" value="InterPro"/>
</dbReference>
<dbReference type="Gene3D" id="1.20.1280.170">
    <property type="entry name" value="Exocyst complex component Exo70"/>
    <property type="match status" value="1"/>
</dbReference>
<keyword evidence="7" id="KW-1185">Reference proteome</keyword>
<dbReference type="AlphaFoldDB" id="A0AAN7WNA2"/>
<evidence type="ECO:0000313" key="6">
    <source>
        <dbReference type="EMBL" id="KAK5779502.1"/>
    </source>
</evidence>
<dbReference type="Pfam" id="PF20669">
    <property type="entry name" value="Exo70_N"/>
    <property type="match status" value="1"/>
</dbReference>
<protein>
    <recommendedName>
        <fullName evidence="4">Exocyst complex protein EXO70</fullName>
    </recommendedName>
</protein>
<dbReference type="EMBL" id="JAWIZZ010000047">
    <property type="protein sequence ID" value="KAK5779502.1"/>
    <property type="molecule type" value="Genomic_DNA"/>
</dbReference>
<keyword evidence="4" id="KW-0653">Protein transport</keyword>
<dbReference type="GO" id="GO:0015031">
    <property type="term" value="P:protein transport"/>
    <property type="evidence" value="ECO:0007669"/>
    <property type="project" value="UniProtKB-KW"/>
</dbReference>
<evidence type="ECO:0000313" key="7">
    <source>
        <dbReference type="Proteomes" id="UP001306508"/>
    </source>
</evidence>
<dbReference type="SUPFAM" id="SSF74788">
    <property type="entry name" value="Cullin repeat-like"/>
    <property type="match status" value="1"/>
</dbReference>
<dbReference type="Proteomes" id="UP001306508">
    <property type="component" value="Unassembled WGS sequence"/>
</dbReference>
<dbReference type="GO" id="GO:0006887">
    <property type="term" value="P:exocytosis"/>
    <property type="evidence" value="ECO:0007669"/>
    <property type="project" value="UniProtKB-KW"/>
</dbReference>
<evidence type="ECO:0000256" key="3">
    <source>
        <dbReference type="ARBA" id="ARBA00022483"/>
    </source>
</evidence>
<accession>A0AAN7WNA2</accession>
<comment type="caution">
    <text evidence="6">The sequence shown here is derived from an EMBL/GenBank/DDBJ whole genome shotgun (WGS) entry which is preliminary data.</text>
</comment>
<gene>
    <name evidence="6" type="ORF">RI543_003393</name>
</gene>
<comment type="function">
    <text evidence="4">Involved in the secretory pathway as part of the exocyst complex which tethers secretory vesicles to the sites of exocytosis. Also plays a role in the assembly of the exocyst.</text>
</comment>